<protein>
    <submittedName>
        <fullName evidence="1">HAD family hydrolase</fullName>
    </submittedName>
</protein>
<dbReference type="InterPro" id="IPR023198">
    <property type="entry name" value="PGP-like_dom2"/>
</dbReference>
<dbReference type="Pfam" id="PF13419">
    <property type="entry name" value="HAD_2"/>
    <property type="match status" value="1"/>
</dbReference>
<dbReference type="SUPFAM" id="SSF56784">
    <property type="entry name" value="HAD-like"/>
    <property type="match status" value="1"/>
</dbReference>
<dbReference type="InterPro" id="IPR006439">
    <property type="entry name" value="HAD-SF_hydro_IA"/>
</dbReference>
<dbReference type="GO" id="GO:0008967">
    <property type="term" value="F:phosphoglycolate phosphatase activity"/>
    <property type="evidence" value="ECO:0007669"/>
    <property type="project" value="TreeGrafter"/>
</dbReference>
<dbReference type="InterPro" id="IPR050155">
    <property type="entry name" value="HAD-like_hydrolase_sf"/>
</dbReference>
<dbReference type="GO" id="GO:0005829">
    <property type="term" value="C:cytosol"/>
    <property type="evidence" value="ECO:0007669"/>
    <property type="project" value="TreeGrafter"/>
</dbReference>
<dbReference type="PANTHER" id="PTHR43434">
    <property type="entry name" value="PHOSPHOGLYCOLATE PHOSPHATASE"/>
    <property type="match status" value="1"/>
</dbReference>
<organism evidence="1 2">
    <name type="scientific">Candidatus Obscuribacter phosphatis</name>
    <dbReference type="NCBI Taxonomy" id="1906157"/>
    <lineage>
        <taxon>Bacteria</taxon>
        <taxon>Bacillati</taxon>
        <taxon>Candidatus Melainabacteria</taxon>
        <taxon>Candidatus Obscuribacterales</taxon>
        <taxon>Candidatus Obscuribacteraceae</taxon>
        <taxon>Candidatus Obscuribacter</taxon>
    </lineage>
</organism>
<dbReference type="InterPro" id="IPR023214">
    <property type="entry name" value="HAD_sf"/>
</dbReference>
<dbReference type="AlphaFoldDB" id="A0A8J7PHY6"/>
<evidence type="ECO:0000313" key="2">
    <source>
        <dbReference type="Proteomes" id="UP000664277"/>
    </source>
</evidence>
<dbReference type="InterPro" id="IPR041492">
    <property type="entry name" value="HAD_2"/>
</dbReference>
<reference evidence="1" key="1">
    <citation type="submission" date="2021-02" db="EMBL/GenBank/DDBJ databases">
        <title>Genome-Resolved Metagenomics of a Microbial Community Performing Photosynthetic Biological Nutrient Removal.</title>
        <authorList>
            <person name="Mcdaniel E.A."/>
        </authorList>
    </citation>
    <scope>NUCLEOTIDE SEQUENCE</scope>
    <source>
        <strain evidence="1">UWPOB_OBS1</strain>
    </source>
</reference>
<evidence type="ECO:0000313" key="1">
    <source>
        <dbReference type="EMBL" id="MBN8661707.1"/>
    </source>
</evidence>
<name>A0A8J7PHY6_9BACT</name>
<dbReference type="SFLD" id="SFLDG01129">
    <property type="entry name" value="C1.5:_HAD__Beta-PGM__Phosphata"/>
    <property type="match status" value="1"/>
</dbReference>
<dbReference type="EMBL" id="JAFLCK010000023">
    <property type="protein sequence ID" value="MBN8661707.1"/>
    <property type="molecule type" value="Genomic_DNA"/>
</dbReference>
<dbReference type="SFLD" id="SFLDS00003">
    <property type="entry name" value="Haloacid_Dehalogenase"/>
    <property type="match status" value="1"/>
</dbReference>
<dbReference type="Proteomes" id="UP000664277">
    <property type="component" value="Unassembled WGS sequence"/>
</dbReference>
<accession>A0A8J7PHY6</accession>
<keyword evidence="1" id="KW-0378">Hydrolase</keyword>
<comment type="caution">
    <text evidence="1">The sequence shown here is derived from an EMBL/GenBank/DDBJ whole genome shotgun (WGS) entry which is preliminary data.</text>
</comment>
<dbReference type="InterPro" id="IPR036412">
    <property type="entry name" value="HAD-like_sf"/>
</dbReference>
<gene>
    <name evidence="1" type="ORF">J0M35_15175</name>
</gene>
<dbReference type="Gene3D" id="1.10.150.240">
    <property type="entry name" value="Putative phosphatase, domain 2"/>
    <property type="match status" value="1"/>
</dbReference>
<dbReference type="GO" id="GO:0006281">
    <property type="term" value="P:DNA repair"/>
    <property type="evidence" value="ECO:0007669"/>
    <property type="project" value="TreeGrafter"/>
</dbReference>
<dbReference type="PANTHER" id="PTHR43434:SF1">
    <property type="entry name" value="PHOSPHOGLYCOLATE PHOSPHATASE"/>
    <property type="match status" value="1"/>
</dbReference>
<sequence length="219" mass="24670">MYKLAIFDFDGTLVDSTPGIIDVMKIVVDEYNFEEGILEEWQHLVGVPLPRQMEIIFPDRDGDFHLEVANRYREIYDKMAIEICPPFPHMIPMLKNLKDAGITVTIASSKRSNLVQVVIDHHNLNEYFAMVVGAQEVTNHKPHSESVDVTVEKFGTAREETVVIGDSIFDLDMARNARVDAIGVTTGVHTAEMLAKSEPTHIVTDLVAVERLILNGRKR</sequence>
<dbReference type="SFLD" id="SFLDG01135">
    <property type="entry name" value="C1.5.6:_HAD__Beta-PGM__Phospha"/>
    <property type="match status" value="1"/>
</dbReference>
<dbReference type="NCBIfam" id="TIGR01549">
    <property type="entry name" value="HAD-SF-IA-v1"/>
    <property type="match status" value="1"/>
</dbReference>
<proteinExistence type="predicted"/>
<dbReference type="Gene3D" id="3.40.50.1000">
    <property type="entry name" value="HAD superfamily/HAD-like"/>
    <property type="match status" value="1"/>
</dbReference>